<dbReference type="GO" id="GO:0005886">
    <property type="term" value="C:plasma membrane"/>
    <property type="evidence" value="ECO:0007669"/>
    <property type="project" value="UniProtKB-SubCell"/>
</dbReference>
<evidence type="ECO:0000256" key="4">
    <source>
        <dbReference type="ARBA" id="ARBA00022960"/>
    </source>
</evidence>
<feature type="transmembrane region" description="Helical" evidence="7">
    <location>
        <begin position="233"/>
        <end position="252"/>
    </location>
</feature>
<evidence type="ECO:0000313" key="12">
    <source>
        <dbReference type="Proteomes" id="UP000244180"/>
    </source>
</evidence>
<protein>
    <submittedName>
        <fullName evidence="10">Cell division protein FtsW / Stage V sporulation protein E</fullName>
    </submittedName>
    <submittedName>
        <fullName evidence="8">Lipid II flippase FtsW</fullName>
    </submittedName>
    <submittedName>
        <fullName evidence="9">Rod shape-determining protein RodA</fullName>
    </submittedName>
</protein>
<keyword evidence="11" id="KW-1185">Reference proteome</keyword>
<dbReference type="InterPro" id="IPR001182">
    <property type="entry name" value="FtsW/RodA"/>
</dbReference>
<dbReference type="GO" id="GO:0009252">
    <property type="term" value="P:peptidoglycan biosynthetic process"/>
    <property type="evidence" value="ECO:0007669"/>
    <property type="project" value="InterPro"/>
</dbReference>
<evidence type="ECO:0000256" key="1">
    <source>
        <dbReference type="ARBA" id="ARBA00004651"/>
    </source>
</evidence>
<reference evidence="9 11" key="1">
    <citation type="submission" date="2015-09" db="EMBL/GenBank/DDBJ databases">
        <title>Draft genome sequence of Hydrogenibacillus schlegelii DSM 2000.</title>
        <authorList>
            <person name="Hemp J."/>
        </authorList>
    </citation>
    <scope>NUCLEOTIDE SEQUENCE [LARGE SCALE GENOMIC DNA]</scope>
    <source>
        <strain evidence="9 11">MA 48</strain>
    </source>
</reference>
<dbReference type="EMBL" id="JAHHQF010000039">
    <property type="protein sequence ID" value="MBT9281542.1"/>
    <property type="molecule type" value="Genomic_DNA"/>
</dbReference>
<feature type="transmembrane region" description="Helical" evidence="7">
    <location>
        <begin position="191"/>
        <end position="213"/>
    </location>
</feature>
<proteinExistence type="predicted"/>
<dbReference type="RefSeq" id="WP_066202147.1">
    <property type="nucleotide sequence ID" value="NZ_CBCSAS010000009.1"/>
</dbReference>
<dbReference type="GO" id="GO:0032153">
    <property type="term" value="C:cell division site"/>
    <property type="evidence" value="ECO:0007669"/>
    <property type="project" value="TreeGrafter"/>
</dbReference>
<evidence type="ECO:0000256" key="3">
    <source>
        <dbReference type="ARBA" id="ARBA00022692"/>
    </source>
</evidence>
<feature type="transmembrane region" description="Helical" evidence="7">
    <location>
        <begin position="305"/>
        <end position="333"/>
    </location>
</feature>
<feature type="transmembrane region" description="Helical" evidence="7">
    <location>
        <begin position="12"/>
        <end position="39"/>
    </location>
</feature>
<dbReference type="PANTHER" id="PTHR30474">
    <property type="entry name" value="CELL CYCLE PROTEIN"/>
    <property type="match status" value="1"/>
</dbReference>
<reference evidence="10 12" key="2">
    <citation type="submission" date="2017-08" db="EMBL/GenBank/DDBJ databases">
        <title>Burning lignite coal seam in the remote Altai Mountains harbors a hydrogen-driven thermophilic microbial community.</title>
        <authorList>
            <person name="Kadnikov V.V."/>
            <person name="Mardanov A.V."/>
            <person name="Ivasenko D."/>
            <person name="Beletsky A.V."/>
            <person name="Karnachuk O.V."/>
            <person name="Ravin N.V."/>
        </authorList>
    </citation>
    <scope>NUCLEOTIDE SEQUENCE [LARGE SCALE GENOMIC DNA]</scope>
    <source>
        <strain evidence="10">AL33</strain>
    </source>
</reference>
<dbReference type="STRING" id="1484.SA87_03350"/>
<accession>A0A179IQ23</accession>
<sequence length="370" mass="38399">MGRKASGTPALDGPLVGAVVGLLGLGVVMVLSASAAIAAHEFGDPFFYAKRQLLFAVLGLMAFGVTSKVELVRWKPFARPGYALALLLLGIVLIPGIGDVRGGARSWIGIGAFSIQPAEVAKLALIVFLAAWLERKGGRVTAFGRGFVPPLLYAGLMFGLIMLQPDLGTGTVLLASAVVMMFAAGVRLLHLALFGLAGMAGFLALVLAAPYRVARIVAYLDPWQDPLGAGYQTIQSLLAIGPGGLLGLGLGMSRQKYAYLPEPYNDFIFSITAEELGFVGAMLVLALFGVVVWRGVVAALRAPDAFSAFVAVGVTAMVAVQVLINIGVVVGLLPVTGITLPLFSAGGSSLVIVLAGLGMVHSVLRHRLPV</sequence>
<keyword evidence="2" id="KW-1003">Cell membrane</keyword>
<dbReference type="PROSITE" id="PS00428">
    <property type="entry name" value="FTSW_RODA_SPOVE"/>
    <property type="match status" value="1"/>
</dbReference>
<evidence type="ECO:0000256" key="6">
    <source>
        <dbReference type="ARBA" id="ARBA00023136"/>
    </source>
</evidence>
<dbReference type="InterPro" id="IPR013437">
    <property type="entry name" value="FtsW"/>
</dbReference>
<dbReference type="PANTHER" id="PTHR30474:SF13">
    <property type="entry name" value="STAGE V SPORULATION PROTEIN E"/>
    <property type="match status" value="1"/>
</dbReference>
<evidence type="ECO:0000313" key="8">
    <source>
        <dbReference type="EMBL" id="MBT9281542.1"/>
    </source>
</evidence>
<evidence type="ECO:0000313" key="11">
    <source>
        <dbReference type="Proteomes" id="UP000243024"/>
    </source>
</evidence>
<dbReference type="InterPro" id="IPR018365">
    <property type="entry name" value="Cell_cycle_FtsW-rel_CS"/>
</dbReference>
<dbReference type="AlphaFoldDB" id="A0A179IQ23"/>
<keyword evidence="3 7" id="KW-0812">Transmembrane</keyword>
<evidence type="ECO:0000256" key="7">
    <source>
        <dbReference type="SAM" id="Phobius"/>
    </source>
</evidence>
<evidence type="ECO:0000313" key="10">
    <source>
        <dbReference type="EMBL" id="PTQ54778.1"/>
    </source>
</evidence>
<dbReference type="OrthoDB" id="9768187at2"/>
<name>A0A179IQ23_HYDSH</name>
<dbReference type="Proteomes" id="UP000748108">
    <property type="component" value="Unassembled WGS sequence"/>
</dbReference>
<feature type="transmembrane region" description="Helical" evidence="7">
    <location>
        <begin position="273"/>
        <end position="293"/>
    </location>
</feature>
<feature type="transmembrane region" description="Helical" evidence="7">
    <location>
        <begin position="110"/>
        <end position="133"/>
    </location>
</feature>
<feature type="transmembrane region" description="Helical" evidence="7">
    <location>
        <begin position="140"/>
        <end position="161"/>
    </location>
</feature>
<dbReference type="GO" id="GO:0051301">
    <property type="term" value="P:cell division"/>
    <property type="evidence" value="ECO:0007669"/>
    <property type="project" value="UniProtKB-KW"/>
</dbReference>
<dbReference type="Proteomes" id="UP000244180">
    <property type="component" value="Unassembled WGS sequence"/>
</dbReference>
<feature type="transmembrane region" description="Helical" evidence="7">
    <location>
        <begin position="51"/>
        <end position="69"/>
    </location>
</feature>
<dbReference type="Proteomes" id="UP000243024">
    <property type="component" value="Unassembled WGS sequence"/>
</dbReference>
<dbReference type="GO" id="GO:0008360">
    <property type="term" value="P:regulation of cell shape"/>
    <property type="evidence" value="ECO:0007669"/>
    <property type="project" value="UniProtKB-KW"/>
</dbReference>
<keyword evidence="10" id="KW-0132">Cell division</keyword>
<evidence type="ECO:0000256" key="2">
    <source>
        <dbReference type="ARBA" id="ARBA00022475"/>
    </source>
</evidence>
<feature type="transmembrane region" description="Helical" evidence="7">
    <location>
        <begin position="340"/>
        <end position="364"/>
    </location>
</feature>
<keyword evidence="10" id="KW-0131">Cell cycle</keyword>
<dbReference type="EMBL" id="JXBB01000034">
    <property type="protein sequence ID" value="OAR03879.1"/>
    <property type="molecule type" value="Genomic_DNA"/>
</dbReference>
<dbReference type="GO" id="GO:0015648">
    <property type="term" value="F:lipid-linked peptidoglycan transporter activity"/>
    <property type="evidence" value="ECO:0007669"/>
    <property type="project" value="TreeGrafter"/>
</dbReference>
<comment type="subcellular location">
    <subcellularLocation>
        <location evidence="1">Cell membrane</location>
        <topology evidence="1">Multi-pass membrane protein</topology>
    </subcellularLocation>
</comment>
<keyword evidence="4" id="KW-0133">Cell shape</keyword>
<keyword evidence="6 7" id="KW-0472">Membrane</keyword>
<reference evidence="8" key="3">
    <citation type="journal article" date="2021" name="Microbiology">
        <title>Metagenomic Analysis of the Microbial Community in the Underground Coal Fire Area (Kemerovo Region, Russia) Revealed Predominance of Thermophilic Members of the Phyla Deinococcus-thermus, Aquificae, and Firmicutes.</title>
        <authorList>
            <person name="Kadnikov V."/>
            <person name="Mardanov A.V."/>
            <person name="Beletsky A.V."/>
            <person name="Karnachuk O.V."/>
            <person name="Ravin N.V."/>
        </authorList>
    </citation>
    <scope>NUCLEOTIDE SEQUENCE</scope>
    <source>
        <strain evidence="8">RBS10-49</strain>
    </source>
</reference>
<dbReference type="Pfam" id="PF01098">
    <property type="entry name" value="FTSW_RODA_SPOVE"/>
    <property type="match status" value="1"/>
</dbReference>
<feature type="transmembrane region" description="Helical" evidence="7">
    <location>
        <begin position="167"/>
        <end position="184"/>
    </location>
</feature>
<dbReference type="NCBIfam" id="TIGR02614">
    <property type="entry name" value="ftsW"/>
    <property type="match status" value="1"/>
</dbReference>
<feature type="transmembrane region" description="Helical" evidence="7">
    <location>
        <begin position="81"/>
        <end position="98"/>
    </location>
</feature>
<keyword evidence="5 7" id="KW-1133">Transmembrane helix</keyword>
<dbReference type="EMBL" id="PEBV01000002">
    <property type="protein sequence ID" value="PTQ54778.1"/>
    <property type="molecule type" value="Genomic_DNA"/>
</dbReference>
<evidence type="ECO:0000313" key="9">
    <source>
        <dbReference type="EMBL" id="OAR03879.1"/>
    </source>
</evidence>
<organism evidence="9 11">
    <name type="scientific">Hydrogenibacillus schlegelii</name>
    <name type="common">Bacillus schlegelii</name>
    <dbReference type="NCBI Taxonomy" id="1484"/>
    <lineage>
        <taxon>Bacteria</taxon>
        <taxon>Bacillati</taxon>
        <taxon>Bacillota</taxon>
        <taxon>Bacilli</taxon>
        <taxon>Bacillales</taxon>
        <taxon>Bacillales Family X. Incertae Sedis</taxon>
        <taxon>Hydrogenibacillus</taxon>
    </lineage>
</organism>
<gene>
    <name evidence="8" type="primary">ftsW</name>
    <name evidence="10" type="ORF">HSCHL_2369</name>
    <name evidence="8" type="ORF">KM312_02585</name>
    <name evidence="9" type="ORF">SA87_03350</name>
</gene>
<comment type="caution">
    <text evidence="9">The sequence shown here is derived from an EMBL/GenBank/DDBJ whole genome shotgun (WGS) entry which is preliminary data.</text>
</comment>
<evidence type="ECO:0000256" key="5">
    <source>
        <dbReference type="ARBA" id="ARBA00022989"/>
    </source>
</evidence>